<comment type="caution">
    <text evidence="3">The sequence shown here is derived from an EMBL/GenBank/DDBJ whole genome shotgun (WGS) entry which is preliminary data.</text>
</comment>
<dbReference type="AlphaFoldDB" id="A0A3A3G5Y0"/>
<gene>
    <name evidence="3" type="ORF">D3878_17060</name>
</gene>
<evidence type="ECO:0000256" key="1">
    <source>
        <dbReference type="ARBA" id="ARBA00022448"/>
    </source>
</evidence>
<sequence length="118" mass="14022">MTRKRDGASYWRLYRDLVDPDIYVERFIVHSWTEYLRQLSRSTMADRISEEYVRTLHHGNHPIRTAHFIAETAAGLRLKLIKSHPDNTPHVPRTYIAPYTRWGVTLPWHKDKPTEAIQ</sequence>
<evidence type="ECO:0000313" key="3">
    <source>
        <dbReference type="EMBL" id="RJG03075.1"/>
    </source>
</evidence>
<dbReference type="Proteomes" id="UP000266327">
    <property type="component" value="Unassembled WGS sequence"/>
</dbReference>
<name>A0A3A3G5Y0_9BURK</name>
<evidence type="ECO:0000313" key="4">
    <source>
        <dbReference type="Proteomes" id="UP000266327"/>
    </source>
</evidence>
<dbReference type="Pfam" id="PF05977">
    <property type="entry name" value="MFS_3"/>
    <property type="match status" value="1"/>
</dbReference>
<reference evidence="4" key="1">
    <citation type="submission" date="2018-09" db="EMBL/GenBank/DDBJ databases">
        <authorList>
            <person name="Zhu H."/>
        </authorList>
    </citation>
    <scope>NUCLEOTIDE SEQUENCE [LARGE SCALE GENOMIC DNA]</scope>
    <source>
        <strain evidence="4">K1S02-23</strain>
    </source>
</reference>
<protein>
    <submittedName>
        <fullName evidence="3">Uncharacterized protein</fullName>
    </submittedName>
</protein>
<dbReference type="OrthoDB" id="9775268at2"/>
<keyword evidence="4" id="KW-1185">Reference proteome</keyword>
<keyword evidence="2" id="KW-0472">Membrane</keyword>
<dbReference type="EMBL" id="QYUQ01000002">
    <property type="protein sequence ID" value="RJG03075.1"/>
    <property type="molecule type" value="Genomic_DNA"/>
</dbReference>
<organism evidence="3 4">
    <name type="scientific">Noviherbaspirillum sedimenti</name>
    <dbReference type="NCBI Taxonomy" id="2320865"/>
    <lineage>
        <taxon>Bacteria</taxon>
        <taxon>Pseudomonadati</taxon>
        <taxon>Pseudomonadota</taxon>
        <taxon>Betaproteobacteria</taxon>
        <taxon>Burkholderiales</taxon>
        <taxon>Oxalobacteraceae</taxon>
        <taxon>Noviherbaspirillum</taxon>
    </lineage>
</organism>
<keyword evidence="2" id="KW-1003">Cell membrane</keyword>
<evidence type="ECO:0000256" key="2">
    <source>
        <dbReference type="ARBA" id="ARBA00022475"/>
    </source>
</evidence>
<dbReference type="InterPro" id="IPR010290">
    <property type="entry name" value="TM_effector"/>
</dbReference>
<keyword evidence="1" id="KW-0813">Transport</keyword>
<proteinExistence type="predicted"/>
<accession>A0A3A3G5Y0</accession>